<sequence>MKVFSKYFMLVIAVFMLAACSTSKQNVAVKTTDLTIEPLKLSSKEKTLISKTGLQFIQYYKLNGRLQKNEDLKLELVKYENGKNTGELMSTSDEPKNTFHNEILSFGTQLLQEEKELNVLMGIPSGISSTTQPVKNISVSSYGSVLNKKIKLIKGKPVYLAAWMGTSKNAISGNLEYAEGKFPNVMKQSELAVVYKITLVDRKK</sequence>
<dbReference type="EMBL" id="PIQO01000019">
    <property type="protein sequence ID" value="PKR83325.1"/>
    <property type="molecule type" value="Genomic_DNA"/>
</dbReference>
<dbReference type="Proteomes" id="UP000233440">
    <property type="component" value="Unassembled WGS sequence"/>
</dbReference>
<feature type="signal peptide" evidence="1">
    <location>
        <begin position="1"/>
        <end position="24"/>
    </location>
</feature>
<gene>
    <name evidence="2" type="ORF">CWO92_19270</name>
</gene>
<evidence type="ECO:0008006" key="4">
    <source>
        <dbReference type="Google" id="ProtNLM"/>
    </source>
</evidence>
<evidence type="ECO:0000313" key="2">
    <source>
        <dbReference type="EMBL" id="PKR83325.1"/>
    </source>
</evidence>
<proteinExistence type="predicted"/>
<dbReference type="PROSITE" id="PS51257">
    <property type="entry name" value="PROKAR_LIPOPROTEIN"/>
    <property type="match status" value="1"/>
</dbReference>
<comment type="caution">
    <text evidence="2">The sequence shown here is derived from an EMBL/GenBank/DDBJ whole genome shotgun (WGS) entry which is preliminary data.</text>
</comment>
<evidence type="ECO:0000256" key="1">
    <source>
        <dbReference type="SAM" id="SignalP"/>
    </source>
</evidence>
<name>A0A2N3LFI0_9BACI</name>
<reference evidence="2 3" key="1">
    <citation type="submission" date="2017-11" db="EMBL/GenBank/DDBJ databases">
        <title>Bacillus camelliae sp. nov., isolated from pu'er tea.</title>
        <authorList>
            <person name="Niu L."/>
        </authorList>
    </citation>
    <scope>NUCLEOTIDE SEQUENCE [LARGE SCALE GENOMIC DNA]</scope>
    <source>
        <strain evidence="2 3">7578-1</strain>
    </source>
</reference>
<organism evidence="2 3">
    <name type="scientific">Heyndrickxia camelliae</name>
    <dbReference type="NCBI Taxonomy" id="1707093"/>
    <lineage>
        <taxon>Bacteria</taxon>
        <taxon>Bacillati</taxon>
        <taxon>Bacillota</taxon>
        <taxon>Bacilli</taxon>
        <taxon>Bacillales</taxon>
        <taxon>Bacillaceae</taxon>
        <taxon>Heyndrickxia</taxon>
    </lineage>
</organism>
<keyword evidence="3" id="KW-1185">Reference proteome</keyword>
<accession>A0A2N3LFI0</accession>
<keyword evidence="1" id="KW-0732">Signal</keyword>
<evidence type="ECO:0000313" key="3">
    <source>
        <dbReference type="Proteomes" id="UP000233440"/>
    </source>
</evidence>
<dbReference type="OrthoDB" id="2436709at2"/>
<dbReference type="RefSeq" id="WP_101355843.1">
    <property type="nucleotide sequence ID" value="NZ_PIQO01000019.1"/>
</dbReference>
<dbReference type="AlphaFoldDB" id="A0A2N3LFI0"/>
<feature type="chain" id="PRO_5039202683" description="Lipoprotein" evidence="1">
    <location>
        <begin position="25"/>
        <end position="204"/>
    </location>
</feature>
<protein>
    <recommendedName>
        <fullName evidence="4">Lipoprotein</fullName>
    </recommendedName>
</protein>